<comment type="caution">
    <text evidence="1">The sequence shown here is derived from an EMBL/GenBank/DDBJ whole genome shotgun (WGS) entry which is preliminary data.</text>
</comment>
<evidence type="ECO:0000313" key="1">
    <source>
        <dbReference type="EMBL" id="KAI4351094.1"/>
    </source>
</evidence>
<reference evidence="1 2" key="1">
    <citation type="journal article" date="2022" name="DNA Res.">
        <title>Chromosomal-level genome assembly of the orchid tree Bauhinia variegata (Leguminosae; Cercidoideae) supports the allotetraploid origin hypothesis of Bauhinia.</title>
        <authorList>
            <person name="Zhong Y."/>
            <person name="Chen Y."/>
            <person name="Zheng D."/>
            <person name="Pang J."/>
            <person name="Liu Y."/>
            <person name="Luo S."/>
            <person name="Meng S."/>
            <person name="Qian L."/>
            <person name="Wei D."/>
            <person name="Dai S."/>
            <person name="Zhou R."/>
        </authorList>
    </citation>
    <scope>NUCLEOTIDE SEQUENCE [LARGE SCALE GENOMIC DNA]</scope>
    <source>
        <strain evidence="1">BV-YZ2020</strain>
    </source>
</reference>
<evidence type="ECO:0000313" key="2">
    <source>
        <dbReference type="Proteomes" id="UP000828941"/>
    </source>
</evidence>
<name>A0ACB9PTB0_BAUVA</name>
<sequence length="123" mass="13670">MASLAEILKCTKLYLAAIMLQFSYAGMCIISKFALNQGMSQHVLAVYRHAIATAVIAPFGFIFDRNPRPQMTLSIFVNVMLIASLEPVIDQNLYYTGMKYSSAAFASALSNITSAWHSYWLGF</sequence>
<protein>
    <submittedName>
        <fullName evidence="1">Uncharacterized protein</fullName>
    </submittedName>
</protein>
<gene>
    <name evidence="1" type="ORF">L6164_005480</name>
</gene>
<dbReference type="Proteomes" id="UP000828941">
    <property type="component" value="Chromosome 3"/>
</dbReference>
<dbReference type="EMBL" id="CM039428">
    <property type="protein sequence ID" value="KAI4351094.1"/>
    <property type="molecule type" value="Genomic_DNA"/>
</dbReference>
<proteinExistence type="predicted"/>
<organism evidence="1 2">
    <name type="scientific">Bauhinia variegata</name>
    <name type="common">Purple orchid tree</name>
    <name type="synonym">Phanera variegata</name>
    <dbReference type="NCBI Taxonomy" id="167791"/>
    <lineage>
        <taxon>Eukaryota</taxon>
        <taxon>Viridiplantae</taxon>
        <taxon>Streptophyta</taxon>
        <taxon>Embryophyta</taxon>
        <taxon>Tracheophyta</taxon>
        <taxon>Spermatophyta</taxon>
        <taxon>Magnoliopsida</taxon>
        <taxon>eudicotyledons</taxon>
        <taxon>Gunneridae</taxon>
        <taxon>Pentapetalae</taxon>
        <taxon>rosids</taxon>
        <taxon>fabids</taxon>
        <taxon>Fabales</taxon>
        <taxon>Fabaceae</taxon>
        <taxon>Cercidoideae</taxon>
        <taxon>Cercideae</taxon>
        <taxon>Bauhiniinae</taxon>
        <taxon>Bauhinia</taxon>
    </lineage>
</organism>
<accession>A0ACB9PTB0</accession>
<keyword evidence="2" id="KW-1185">Reference proteome</keyword>